<feature type="domain" description="Coiled-coil" evidence="4">
    <location>
        <begin position="116"/>
        <end position="173"/>
    </location>
</feature>
<evidence type="ECO:0000313" key="7">
    <source>
        <dbReference type="Proteomes" id="UP000093000"/>
    </source>
</evidence>
<dbReference type="AlphaFoldDB" id="A0A1C7NRH7"/>
<dbReference type="GO" id="GO:0006366">
    <property type="term" value="P:transcription by RNA polymerase II"/>
    <property type="evidence" value="ECO:0007669"/>
    <property type="project" value="TreeGrafter"/>
</dbReference>
<dbReference type="Proteomes" id="UP000093000">
    <property type="component" value="Unassembled WGS sequence"/>
</dbReference>
<evidence type="ECO:0008006" key="8">
    <source>
        <dbReference type="Google" id="ProtNLM"/>
    </source>
</evidence>
<feature type="compositionally biased region" description="Basic and acidic residues" evidence="3">
    <location>
        <begin position="105"/>
        <end position="122"/>
    </location>
</feature>
<dbReference type="STRING" id="101091.A0A1C7NRH7"/>
<dbReference type="PANTHER" id="PTHR21680:SF0">
    <property type="entry name" value="COILED-COIL DOMAIN-CONTAINING PROTEIN 124"/>
    <property type="match status" value="1"/>
</dbReference>
<dbReference type="PANTHER" id="PTHR21680">
    <property type="entry name" value="COILED-COIL DOMAIN-CONTAINING PROTEIN 124"/>
    <property type="match status" value="1"/>
</dbReference>
<dbReference type="FunCoup" id="A0A1C7NRH7">
    <property type="interactions" value="239"/>
</dbReference>
<evidence type="ECO:0000313" key="6">
    <source>
        <dbReference type="EMBL" id="OBZ91539.1"/>
    </source>
</evidence>
<dbReference type="Pfam" id="PF22048">
    <property type="entry name" value="LSO1_2-like"/>
    <property type="match status" value="1"/>
</dbReference>
<dbReference type="EMBL" id="LUGH01000009">
    <property type="protein sequence ID" value="OBZ91539.1"/>
    <property type="molecule type" value="Genomic_DNA"/>
</dbReference>
<evidence type="ECO:0000256" key="3">
    <source>
        <dbReference type="SAM" id="MobiDB-lite"/>
    </source>
</evidence>
<feature type="domain" description="LSO1/LSO2" evidence="5">
    <location>
        <begin position="8"/>
        <end position="75"/>
    </location>
</feature>
<dbReference type="InterPro" id="IPR054413">
    <property type="entry name" value="LSO1/2"/>
</dbReference>
<dbReference type="OrthoDB" id="76412at2759"/>
<dbReference type="GO" id="GO:0005634">
    <property type="term" value="C:nucleus"/>
    <property type="evidence" value="ECO:0007669"/>
    <property type="project" value="TreeGrafter"/>
</dbReference>
<evidence type="ECO:0000256" key="1">
    <source>
        <dbReference type="ARBA" id="ARBA00008296"/>
    </source>
</evidence>
<evidence type="ECO:0000259" key="4">
    <source>
        <dbReference type="Pfam" id="PF06244"/>
    </source>
</evidence>
<sequence length="214" mass="24492">MAKKTSNSKAEAANGRKAAVKAEKDQKKQMDLEAKEDAKWAKGAKKNDKKEAEASKKADLLQKKLEKQRILAEEEAALNKKPKASKPSGVRKMVFNSFSPTESSKVMEKKESRLLTENDIEKHPERRFKHALQEFEDRELKNFRAQYPGLRLSQLKQIIYKEFQKSPENPFNQSNVVAYNAKLDELNSELVDEEEVDVIDTTVTMVKELTVSSY</sequence>
<accession>A0A1C7NRH7</accession>
<dbReference type="GO" id="GO:0003713">
    <property type="term" value="F:transcription coactivator activity"/>
    <property type="evidence" value="ECO:0007669"/>
    <property type="project" value="TreeGrafter"/>
</dbReference>
<evidence type="ECO:0000259" key="5">
    <source>
        <dbReference type="Pfam" id="PF22048"/>
    </source>
</evidence>
<comment type="similarity">
    <text evidence="1">Belongs to the CCDC124 family.</text>
</comment>
<keyword evidence="7" id="KW-1185">Reference proteome</keyword>
<organism evidence="6 7">
    <name type="scientific">Choanephora cucurbitarum</name>
    <dbReference type="NCBI Taxonomy" id="101091"/>
    <lineage>
        <taxon>Eukaryota</taxon>
        <taxon>Fungi</taxon>
        <taxon>Fungi incertae sedis</taxon>
        <taxon>Mucoromycota</taxon>
        <taxon>Mucoromycotina</taxon>
        <taxon>Mucoromycetes</taxon>
        <taxon>Mucorales</taxon>
        <taxon>Mucorineae</taxon>
        <taxon>Choanephoraceae</taxon>
        <taxon>Choanephoroideae</taxon>
        <taxon>Choanephora</taxon>
    </lineage>
</organism>
<gene>
    <name evidence="6" type="ORF">A0J61_00410</name>
</gene>
<evidence type="ECO:0000256" key="2">
    <source>
        <dbReference type="ARBA" id="ARBA00023054"/>
    </source>
</evidence>
<reference evidence="6 7" key="1">
    <citation type="submission" date="2016-03" db="EMBL/GenBank/DDBJ databases">
        <title>Choanephora cucurbitarum.</title>
        <authorList>
            <person name="Min B."/>
            <person name="Park H."/>
            <person name="Park J.-H."/>
            <person name="Shin H.-D."/>
            <person name="Choi I.-G."/>
        </authorList>
    </citation>
    <scope>NUCLEOTIDE SEQUENCE [LARGE SCALE GENOMIC DNA]</scope>
    <source>
        <strain evidence="6 7">KUS-F28377</strain>
    </source>
</reference>
<name>A0A1C7NRH7_9FUNG</name>
<comment type="caution">
    <text evidence="6">The sequence shown here is derived from an EMBL/GenBank/DDBJ whole genome shotgun (WGS) entry which is preliminary data.</text>
</comment>
<feature type="compositionally biased region" description="Basic and acidic residues" evidence="3">
    <location>
        <begin position="20"/>
        <end position="62"/>
    </location>
</feature>
<proteinExistence type="inferred from homology"/>
<protein>
    <recommendedName>
        <fullName evidence="8">Coiled-coil domain-containing protein 124</fullName>
    </recommendedName>
</protein>
<feature type="region of interest" description="Disordered" evidence="3">
    <location>
        <begin position="1"/>
        <end position="62"/>
    </location>
</feature>
<dbReference type="InterPro" id="IPR010422">
    <property type="entry name" value="Ccdc124/Oxs1"/>
</dbReference>
<keyword evidence="2" id="KW-0175">Coiled coil</keyword>
<dbReference type="InterPro" id="IPR054414">
    <property type="entry name" value="Ccdc124/Oxs1_C"/>
</dbReference>
<dbReference type="InParanoid" id="A0A1C7NRH7"/>
<dbReference type="Pfam" id="PF06244">
    <property type="entry name" value="Ccdc124"/>
    <property type="match status" value="1"/>
</dbReference>
<feature type="region of interest" description="Disordered" evidence="3">
    <location>
        <begin position="74"/>
        <end position="122"/>
    </location>
</feature>